<dbReference type="InterPro" id="IPR031127">
    <property type="entry name" value="E3_UB_ligase_RBR"/>
</dbReference>
<keyword evidence="12" id="KW-0862">Zinc</keyword>
<dbReference type="Pfam" id="PF01485">
    <property type="entry name" value="IBR"/>
    <property type="match status" value="1"/>
</dbReference>
<dbReference type="RefSeq" id="XP_031391929.1">
    <property type="nucleotide sequence ID" value="XM_031536069.1"/>
</dbReference>
<dbReference type="RefSeq" id="XP_031391924.1">
    <property type="nucleotide sequence ID" value="XM_031536064.1"/>
</dbReference>
<keyword evidence="7" id="KW-0808">Transferase</keyword>
<dbReference type="PROSITE" id="PS50089">
    <property type="entry name" value="ZF_RING_2"/>
    <property type="match status" value="1"/>
</dbReference>
<evidence type="ECO:0000256" key="6">
    <source>
        <dbReference type="ARBA" id="ARBA00012251"/>
    </source>
</evidence>
<evidence type="ECO:0000313" key="17">
    <source>
        <dbReference type="RefSeq" id="XP_031391924.1"/>
    </source>
</evidence>
<evidence type="ECO:0000256" key="5">
    <source>
        <dbReference type="ARBA" id="ARBA00005884"/>
    </source>
</evidence>
<keyword evidence="10 13" id="KW-0863">Zinc-finger</keyword>
<dbReference type="InterPro" id="IPR002867">
    <property type="entry name" value="IBR_dom"/>
</dbReference>
<evidence type="ECO:0000313" key="16">
    <source>
        <dbReference type="Proteomes" id="UP000515151"/>
    </source>
</evidence>
<dbReference type="UniPathway" id="UPA00143"/>
<comment type="catalytic activity">
    <reaction evidence="1">
        <text>[E2 ubiquitin-conjugating enzyme]-S-ubiquitinyl-L-cysteine + [acceptor protein]-L-lysine = [E2 ubiquitin-conjugating enzyme]-L-cysteine + [acceptor protein]-N(6)-ubiquitinyl-L-lysine.</text>
        <dbReference type="EC" id="2.3.2.31"/>
    </reaction>
</comment>
<dbReference type="Proteomes" id="UP000515151">
    <property type="component" value="Chromosome 4"/>
</dbReference>
<keyword evidence="8" id="KW-0479">Metal-binding</keyword>
<evidence type="ECO:0000256" key="7">
    <source>
        <dbReference type="ARBA" id="ARBA00022679"/>
    </source>
</evidence>
<evidence type="ECO:0000256" key="11">
    <source>
        <dbReference type="ARBA" id="ARBA00022786"/>
    </source>
</evidence>
<gene>
    <name evidence="17 18 19 20 21 22" type="primary">LOC116204034</name>
</gene>
<reference evidence="17 18" key="2">
    <citation type="submission" date="2025-04" db="UniProtKB">
        <authorList>
            <consortium name="RefSeq"/>
        </authorList>
    </citation>
    <scope>IDENTIFICATION</scope>
    <source>
        <tissue evidence="17 18">Leaf</tissue>
    </source>
</reference>
<evidence type="ECO:0000256" key="9">
    <source>
        <dbReference type="ARBA" id="ARBA00022737"/>
    </source>
</evidence>
<dbReference type="PROSITE" id="PS51873">
    <property type="entry name" value="TRIAD"/>
    <property type="match status" value="1"/>
</dbReference>
<keyword evidence="16" id="KW-1185">Reference proteome</keyword>
<dbReference type="GO" id="GO:0016567">
    <property type="term" value="P:protein ubiquitination"/>
    <property type="evidence" value="ECO:0007669"/>
    <property type="project" value="UniProtKB-UniPathway"/>
</dbReference>
<evidence type="ECO:0000256" key="4">
    <source>
        <dbReference type="ARBA" id="ARBA00004906"/>
    </source>
</evidence>
<feature type="domain" description="RING-type" evidence="15">
    <location>
        <begin position="116"/>
        <end position="328"/>
    </location>
</feature>
<comment type="pathway">
    <text evidence="4">Protein modification; protein ubiquitination.</text>
</comment>
<evidence type="ECO:0000256" key="13">
    <source>
        <dbReference type="PROSITE-ProRule" id="PRU00175"/>
    </source>
</evidence>
<dbReference type="RefSeq" id="XP_031391928.1">
    <property type="nucleotide sequence ID" value="XM_031536068.1"/>
</dbReference>
<evidence type="ECO:0000259" key="14">
    <source>
        <dbReference type="PROSITE" id="PS50089"/>
    </source>
</evidence>
<comment type="function">
    <text evidence="3">Might act as an E3 ubiquitin-protein ligase, or as part of E3 complex, which accepts ubiquitin from specific E2 ubiquitin-conjugating enzymes and then transfers it to substrates.</text>
</comment>
<dbReference type="SUPFAM" id="SSF57850">
    <property type="entry name" value="RING/U-box"/>
    <property type="match status" value="2"/>
</dbReference>
<reference evidence="16" key="1">
    <citation type="journal article" date="2020" name="Plant Biotechnol. J.">
        <title>The pomegranate (Punica granatum L.) draft genome dissects genetic divergence between soft- and hard-seeded cultivars.</title>
        <authorList>
            <person name="Luo X."/>
            <person name="Li H."/>
            <person name="Wu Z."/>
            <person name="Yao W."/>
            <person name="Zhao P."/>
            <person name="Cao D."/>
            <person name="Yu H."/>
            <person name="Li K."/>
            <person name="Poudel K."/>
            <person name="Zhao D."/>
            <person name="Zhang F."/>
            <person name="Xia X."/>
            <person name="Chen L."/>
            <person name="Wang Q."/>
            <person name="Jing D."/>
            <person name="Cao S."/>
        </authorList>
    </citation>
    <scope>NUCLEOTIDE SEQUENCE [LARGE SCALE GENOMIC DNA]</scope>
</reference>
<dbReference type="InterPro" id="IPR044066">
    <property type="entry name" value="TRIAD_supradom"/>
</dbReference>
<evidence type="ECO:0000313" key="22">
    <source>
        <dbReference type="RefSeq" id="XP_031391929.1"/>
    </source>
</evidence>
<evidence type="ECO:0000256" key="2">
    <source>
        <dbReference type="ARBA" id="ARBA00001947"/>
    </source>
</evidence>
<dbReference type="Gene3D" id="1.20.120.1750">
    <property type="match status" value="1"/>
</dbReference>
<dbReference type="RefSeq" id="XP_031391926.1">
    <property type="nucleotide sequence ID" value="XM_031536066.1"/>
</dbReference>
<protein>
    <recommendedName>
        <fullName evidence="6">RBR-type E3 ubiquitin transferase</fullName>
        <ecNumber evidence="6">2.3.2.31</ecNumber>
    </recommendedName>
</protein>
<dbReference type="PROSITE" id="PS00518">
    <property type="entry name" value="ZF_RING_1"/>
    <property type="match status" value="1"/>
</dbReference>
<organism evidence="16 22">
    <name type="scientific">Punica granatum</name>
    <name type="common">Pomegranate</name>
    <dbReference type="NCBI Taxonomy" id="22663"/>
    <lineage>
        <taxon>Eukaryota</taxon>
        <taxon>Viridiplantae</taxon>
        <taxon>Streptophyta</taxon>
        <taxon>Embryophyta</taxon>
        <taxon>Tracheophyta</taxon>
        <taxon>Spermatophyta</taxon>
        <taxon>Magnoliopsida</taxon>
        <taxon>eudicotyledons</taxon>
        <taxon>Gunneridae</taxon>
        <taxon>Pentapetalae</taxon>
        <taxon>rosids</taxon>
        <taxon>malvids</taxon>
        <taxon>Myrtales</taxon>
        <taxon>Lythraceae</taxon>
        <taxon>Punica</taxon>
    </lineage>
</organism>
<dbReference type="InterPro" id="IPR013083">
    <property type="entry name" value="Znf_RING/FYVE/PHD"/>
</dbReference>
<accession>A0A6P8DBM3</accession>
<keyword evidence="11" id="KW-0833">Ubl conjugation pathway</keyword>
<dbReference type="GeneID" id="116204034"/>
<evidence type="ECO:0000256" key="12">
    <source>
        <dbReference type="ARBA" id="ARBA00022833"/>
    </source>
</evidence>
<evidence type="ECO:0000313" key="21">
    <source>
        <dbReference type="RefSeq" id="XP_031391928.1"/>
    </source>
</evidence>
<sequence>MSEIKKPFRNGGFLSELEVDIQALVEGLDAALSSNLKRVTFFISQRTHNYVLDLKPHGDEKIQALINQADLLRKMFNCCELHLFLGLNDNRCFKLARRAIISQLSWSEKTPTGKKRKETCIKCFEGTVVLQMYSVDGCLHRFCFSCMRKHIQEKLLTGMVVKCPHDGCTVQLIANSCKKFLLLNLVSLMSQPMEEAAIPIEERIYCPYPRCSTLMSKRDVLKCTKESFARAQGCRKCIGCQLYFCIDCEVPWHHNMSCSDYRRSNPNTVKSLAREKMWQQCKKCKIMVELVDGCYHISCWCGYEFCYKCRAVWKKRKPTCNCGDKRKNTRQ</sequence>
<name>A0A6P8DBM3_PUNGR</name>
<keyword evidence="9" id="KW-0677">Repeat</keyword>
<evidence type="ECO:0000256" key="3">
    <source>
        <dbReference type="ARBA" id="ARBA00003976"/>
    </source>
</evidence>
<dbReference type="AlphaFoldDB" id="A0A6P8DBM3"/>
<dbReference type="EC" id="2.3.2.31" evidence="6"/>
<comment type="similarity">
    <text evidence="5">Belongs to the RBR family. Ariadne subfamily.</text>
</comment>
<evidence type="ECO:0000313" key="20">
    <source>
        <dbReference type="RefSeq" id="XP_031391927.1"/>
    </source>
</evidence>
<dbReference type="PANTHER" id="PTHR11685">
    <property type="entry name" value="RBR FAMILY RING FINGER AND IBR DOMAIN-CONTAINING"/>
    <property type="match status" value="1"/>
</dbReference>
<evidence type="ECO:0000313" key="18">
    <source>
        <dbReference type="RefSeq" id="XP_031391925.1"/>
    </source>
</evidence>
<dbReference type="RefSeq" id="XP_031391925.1">
    <property type="nucleotide sequence ID" value="XM_031536065.1"/>
</dbReference>
<dbReference type="RefSeq" id="XP_031391927.1">
    <property type="nucleotide sequence ID" value="XM_031536067.1"/>
</dbReference>
<feature type="domain" description="RING-type" evidence="14">
    <location>
        <begin position="120"/>
        <end position="166"/>
    </location>
</feature>
<comment type="cofactor">
    <cofactor evidence="2">
        <name>Zn(2+)</name>
        <dbReference type="ChEBI" id="CHEBI:29105"/>
    </cofactor>
</comment>
<evidence type="ECO:0000256" key="10">
    <source>
        <dbReference type="ARBA" id="ARBA00022771"/>
    </source>
</evidence>
<dbReference type="GO" id="GO:0008270">
    <property type="term" value="F:zinc ion binding"/>
    <property type="evidence" value="ECO:0007669"/>
    <property type="project" value="UniProtKB-KW"/>
</dbReference>
<dbReference type="InterPro" id="IPR001841">
    <property type="entry name" value="Znf_RING"/>
</dbReference>
<dbReference type="InterPro" id="IPR017907">
    <property type="entry name" value="Znf_RING_CS"/>
</dbReference>
<evidence type="ECO:0000256" key="8">
    <source>
        <dbReference type="ARBA" id="ARBA00022723"/>
    </source>
</evidence>
<proteinExistence type="inferred from homology"/>
<dbReference type="CDD" id="cd22584">
    <property type="entry name" value="Rcat_RBR_unk"/>
    <property type="match status" value="1"/>
</dbReference>
<evidence type="ECO:0000259" key="15">
    <source>
        <dbReference type="PROSITE" id="PS51873"/>
    </source>
</evidence>
<dbReference type="GO" id="GO:0061630">
    <property type="term" value="F:ubiquitin protein ligase activity"/>
    <property type="evidence" value="ECO:0007669"/>
    <property type="project" value="UniProtKB-EC"/>
</dbReference>
<evidence type="ECO:0000313" key="19">
    <source>
        <dbReference type="RefSeq" id="XP_031391926.1"/>
    </source>
</evidence>
<dbReference type="Gene3D" id="3.30.40.10">
    <property type="entry name" value="Zinc/RING finger domain, C3HC4 (zinc finger)"/>
    <property type="match status" value="1"/>
</dbReference>
<dbReference type="CDD" id="cd22582">
    <property type="entry name" value="BRcat_RBR_unk"/>
    <property type="match status" value="1"/>
</dbReference>
<dbReference type="OrthoDB" id="9977870at2759"/>
<dbReference type="SMART" id="SM00647">
    <property type="entry name" value="IBR"/>
    <property type="match status" value="2"/>
</dbReference>
<evidence type="ECO:0000256" key="1">
    <source>
        <dbReference type="ARBA" id="ARBA00001798"/>
    </source>
</evidence>